<evidence type="ECO:0000256" key="8">
    <source>
        <dbReference type="SAM" id="MobiDB-lite"/>
    </source>
</evidence>
<reference evidence="12" key="1">
    <citation type="journal article" date="2019" name="IScience">
        <title>Narwhal Genome Reveals Long-Term Low Genetic Diversity despite Current Large Abundance Size.</title>
        <authorList>
            <person name="Westbury M.V."/>
            <person name="Petersen B."/>
            <person name="Garde E."/>
            <person name="Heide-Jorgensen M.P."/>
            <person name="Lorenzen E.D."/>
        </authorList>
    </citation>
    <scope>NUCLEOTIDE SEQUENCE [LARGE SCALE GENOMIC DNA]</scope>
</reference>
<keyword evidence="3" id="KW-0217">Developmental protein</keyword>
<evidence type="ECO:0000256" key="3">
    <source>
        <dbReference type="ARBA" id="ARBA00022473"/>
    </source>
</evidence>
<evidence type="ECO:0000259" key="10">
    <source>
        <dbReference type="Pfam" id="PF04706"/>
    </source>
</evidence>
<comment type="subcellular location">
    <subcellularLocation>
        <location evidence="1">Secreted</location>
    </subcellularLocation>
</comment>
<evidence type="ECO:0000256" key="6">
    <source>
        <dbReference type="ARBA" id="ARBA00022729"/>
    </source>
</evidence>
<organism evidence="11 12">
    <name type="scientific">Monodon monoceros</name>
    <name type="common">Narwhal</name>
    <name type="synonym">Ceratodon monodon</name>
    <dbReference type="NCBI Taxonomy" id="40151"/>
    <lineage>
        <taxon>Eukaryota</taxon>
        <taxon>Metazoa</taxon>
        <taxon>Chordata</taxon>
        <taxon>Craniata</taxon>
        <taxon>Vertebrata</taxon>
        <taxon>Euteleostomi</taxon>
        <taxon>Mammalia</taxon>
        <taxon>Eutheria</taxon>
        <taxon>Laurasiatheria</taxon>
        <taxon>Artiodactyla</taxon>
        <taxon>Whippomorpha</taxon>
        <taxon>Cetacea</taxon>
        <taxon>Odontoceti</taxon>
        <taxon>Monodontidae</taxon>
        <taxon>Monodon</taxon>
    </lineage>
</organism>
<dbReference type="InterPro" id="IPR039863">
    <property type="entry name" value="DKK1-4"/>
</dbReference>
<evidence type="ECO:0000256" key="4">
    <source>
        <dbReference type="ARBA" id="ARBA00022525"/>
    </source>
</evidence>
<comment type="caution">
    <text evidence="11">The sequence shown here is derived from an EMBL/GenBank/DDBJ whole genome shotgun (WGS) entry which is preliminary data.</text>
</comment>
<evidence type="ECO:0000256" key="5">
    <source>
        <dbReference type="ARBA" id="ARBA00022687"/>
    </source>
</evidence>
<dbReference type="GO" id="GO:0039706">
    <property type="term" value="F:co-receptor binding"/>
    <property type="evidence" value="ECO:0007669"/>
    <property type="project" value="TreeGrafter"/>
</dbReference>
<keyword evidence="7" id="KW-1015">Disulfide bond</keyword>
<feature type="signal peptide" evidence="9">
    <location>
        <begin position="1"/>
        <end position="18"/>
    </location>
</feature>
<feature type="region of interest" description="Disordered" evidence="8">
    <location>
        <begin position="104"/>
        <end position="136"/>
    </location>
</feature>
<evidence type="ECO:0000313" key="11">
    <source>
        <dbReference type="EMBL" id="TKC40423.1"/>
    </source>
</evidence>
<keyword evidence="5" id="KW-0879">Wnt signaling pathway</keyword>
<keyword evidence="6 9" id="KW-0732">Signal</keyword>
<evidence type="ECO:0000256" key="1">
    <source>
        <dbReference type="ARBA" id="ARBA00004613"/>
    </source>
</evidence>
<dbReference type="GO" id="GO:0016055">
    <property type="term" value="P:Wnt signaling pathway"/>
    <property type="evidence" value="ECO:0007669"/>
    <property type="project" value="UniProtKB-KW"/>
</dbReference>
<dbReference type="GO" id="GO:0048019">
    <property type="term" value="F:receptor antagonist activity"/>
    <property type="evidence" value="ECO:0007669"/>
    <property type="project" value="TreeGrafter"/>
</dbReference>
<evidence type="ECO:0000256" key="9">
    <source>
        <dbReference type="SAM" id="SignalP"/>
    </source>
</evidence>
<proteinExistence type="inferred from homology"/>
<dbReference type="PANTHER" id="PTHR12113:SF10">
    <property type="entry name" value="DICKKOPF-RELATED PROTEIN 4"/>
    <property type="match status" value="1"/>
</dbReference>
<dbReference type="InterPro" id="IPR006796">
    <property type="entry name" value="Dickkopf_N"/>
</dbReference>
<comment type="similarity">
    <text evidence="2">Belongs to the dickkopf family.</text>
</comment>
<feature type="domain" description="Dickkopf N-terminal cysteine-rich" evidence="10">
    <location>
        <begin position="39"/>
        <end position="90"/>
    </location>
</feature>
<keyword evidence="4" id="KW-0964">Secreted</keyword>
<evidence type="ECO:0000256" key="2">
    <source>
        <dbReference type="ARBA" id="ARBA00010842"/>
    </source>
</evidence>
<sequence>MVVLVLLRLGWLCAPLGALVLDVNNKSSVDAQGARKGSQCMSDKDCDTRKFCLKPQDEKPSCATCRGLRRWCQRAAVCCPGTLCVNDVCTAMEDATPILERQIDDQDDTDTQGANEHSIQENKPKRKPNIKKSQGTMEIMGDKREKAVLELSTVDLDFAVLVIFGLKFVNQSHWRDRSALGERTKIPRKLQKSSSAVTVVLDYHVEVRQLEINETHG</sequence>
<accession>A0A4U1EUZ5</accession>
<evidence type="ECO:0000256" key="7">
    <source>
        <dbReference type="ARBA" id="ARBA00023157"/>
    </source>
</evidence>
<feature type="chain" id="PRO_5020950748" description="Dickkopf N-terminal cysteine-rich domain-containing protein" evidence="9">
    <location>
        <begin position="19"/>
        <end position="217"/>
    </location>
</feature>
<dbReference type="GO" id="GO:0005615">
    <property type="term" value="C:extracellular space"/>
    <property type="evidence" value="ECO:0007669"/>
    <property type="project" value="TreeGrafter"/>
</dbReference>
<name>A0A4U1EUZ5_MONMO</name>
<dbReference type="Proteomes" id="UP000308365">
    <property type="component" value="Unassembled WGS sequence"/>
</dbReference>
<dbReference type="AlphaFoldDB" id="A0A4U1EUZ5"/>
<dbReference type="Pfam" id="PF04706">
    <property type="entry name" value="Dickkopf_N"/>
    <property type="match status" value="1"/>
</dbReference>
<gene>
    <name evidence="11" type="ORF">EI555_010660</name>
</gene>
<dbReference type="CDD" id="cd23013">
    <property type="entry name" value="Dkk4_Cys1"/>
    <property type="match status" value="1"/>
</dbReference>
<dbReference type="PANTHER" id="PTHR12113">
    <property type="entry name" value="DICKKOPF3-LIKE 3"/>
    <property type="match status" value="1"/>
</dbReference>
<dbReference type="GO" id="GO:0090090">
    <property type="term" value="P:negative regulation of canonical Wnt signaling pathway"/>
    <property type="evidence" value="ECO:0007669"/>
    <property type="project" value="TreeGrafter"/>
</dbReference>
<protein>
    <recommendedName>
        <fullName evidence="10">Dickkopf N-terminal cysteine-rich domain-containing protein</fullName>
    </recommendedName>
</protein>
<dbReference type="EMBL" id="RWIC01000753">
    <property type="protein sequence ID" value="TKC40423.1"/>
    <property type="molecule type" value="Genomic_DNA"/>
</dbReference>
<evidence type="ECO:0000313" key="12">
    <source>
        <dbReference type="Proteomes" id="UP000308365"/>
    </source>
</evidence>